<dbReference type="EMBL" id="CAJJDN010000067">
    <property type="protein sequence ID" value="CAD8096722.1"/>
    <property type="molecule type" value="Genomic_DNA"/>
</dbReference>
<dbReference type="InterPro" id="IPR010402">
    <property type="entry name" value="CCT_domain"/>
</dbReference>
<dbReference type="PANTHER" id="PTHR31874">
    <property type="entry name" value="CCT MOTIF FAMILY PROTEIN, EXPRESSED"/>
    <property type="match status" value="1"/>
</dbReference>
<evidence type="ECO:0000313" key="4">
    <source>
        <dbReference type="EMBL" id="CAD8096722.1"/>
    </source>
</evidence>
<feature type="domain" description="CCT" evidence="3">
    <location>
        <begin position="198"/>
        <end position="240"/>
    </location>
</feature>
<dbReference type="Pfam" id="PF06203">
    <property type="entry name" value="CCT"/>
    <property type="match status" value="1"/>
</dbReference>
<evidence type="ECO:0000259" key="3">
    <source>
        <dbReference type="PROSITE" id="PS51017"/>
    </source>
</evidence>
<evidence type="ECO:0000313" key="5">
    <source>
        <dbReference type="Proteomes" id="UP000692954"/>
    </source>
</evidence>
<dbReference type="Proteomes" id="UP000692954">
    <property type="component" value="Unassembled WGS sequence"/>
</dbReference>
<dbReference type="AlphaFoldDB" id="A0A8S1NWA8"/>
<dbReference type="InterPro" id="IPR052453">
    <property type="entry name" value="CONSTANS-like_ZF"/>
</dbReference>
<comment type="subcellular location">
    <subcellularLocation>
        <location evidence="1">Nucleus</location>
    </subcellularLocation>
</comment>
<name>A0A8S1NWA8_9CILI</name>
<gene>
    <name evidence="4" type="ORF">PSON_ATCC_30995.1.T0670036</name>
</gene>
<keyword evidence="5" id="KW-1185">Reference proteome</keyword>
<comment type="caution">
    <text evidence="4">The sequence shown here is derived from an EMBL/GenBank/DDBJ whole genome shotgun (WGS) entry which is preliminary data.</text>
</comment>
<accession>A0A8S1NWA8</accession>
<evidence type="ECO:0000256" key="2">
    <source>
        <dbReference type="ARBA" id="ARBA00023242"/>
    </source>
</evidence>
<dbReference type="GO" id="GO:0005634">
    <property type="term" value="C:nucleus"/>
    <property type="evidence" value="ECO:0007669"/>
    <property type="project" value="UniProtKB-SubCell"/>
</dbReference>
<organism evidence="4 5">
    <name type="scientific">Paramecium sonneborni</name>
    <dbReference type="NCBI Taxonomy" id="65129"/>
    <lineage>
        <taxon>Eukaryota</taxon>
        <taxon>Sar</taxon>
        <taxon>Alveolata</taxon>
        <taxon>Ciliophora</taxon>
        <taxon>Intramacronucleata</taxon>
        <taxon>Oligohymenophorea</taxon>
        <taxon>Peniculida</taxon>
        <taxon>Parameciidae</taxon>
        <taxon>Paramecium</taxon>
    </lineage>
</organism>
<dbReference type="PROSITE" id="PS51017">
    <property type="entry name" value="CCT"/>
    <property type="match status" value="1"/>
</dbReference>
<protein>
    <recommendedName>
        <fullName evidence="3">CCT domain-containing protein</fullName>
    </recommendedName>
</protein>
<keyword evidence="2" id="KW-0539">Nucleus</keyword>
<reference evidence="4" key="1">
    <citation type="submission" date="2021-01" db="EMBL/GenBank/DDBJ databases">
        <authorList>
            <consortium name="Genoscope - CEA"/>
            <person name="William W."/>
        </authorList>
    </citation>
    <scope>NUCLEOTIDE SEQUENCE</scope>
</reference>
<proteinExistence type="predicted"/>
<dbReference type="PANTHER" id="PTHR31874:SF1">
    <property type="entry name" value="ZINC FINGER PROTEIN CONSTANS-LIKE 6"/>
    <property type="match status" value="1"/>
</dbReference>
<dbReference type="OrthoDB" id="153872at2759"/>
<evidence type="ECO:0000256" key="1">
    <source>
        <dbReference type="ARBA" id="ARBA00004123"/>
    </source>
</evidence>
<sequence length="284" mass="34193">MSVNHNIRKESIELIQNSENHEKNIYEPHYKNENEQQVDEYIEEEDQVPIYSPYQLSLYKKPNLQFLDEFHLDEDPKKKVCIEDCSTTEQSLDHYAMGDLEILAETLQKQNYKKFSYPKILPIPTNVDEHFSNLKMRFQPSQKQEDFISTYIKSDDIKRIKIGLCDEIINDEETHKFEDWVEQLCTSTNHQSLKEMTRKQKVARYLQKKHSRTYEKKVHYHVRQKVAEERLRVKGRFVTWTQALKMLNQQQDTIKSWTHNDYFRIKNLLNEKFGAVRSERSLKL</sequence>